<evidence type="ECO:0000313" key="6">
    <source>
        <dbReference type="EMBL" id="ACT57082.2"/>
    </source>
</evidence>
<dbReference type="eggNOG" id="COG1409">
    <property type="taxonomic scope" value="Bacteria"/>
</dbReference>
<proteinExistence type="inferred from homology"/>
<evidence type="ECO:0000256" key="1">
    <source>
        <dbReference type="ARBA" id="ARBA00022723"/>
    </source>
</evidence>
<dbReference type="AlphaFoldDB" id="C6XFC9"/>
<keyword evidence="1" id="KW-0479">Metal-binding</keyword>
<reference evidence="6 7" key="1">
    <citation type="journal article" date="2009" name="Mol. Plant Microbe Interact.">
        <title>Complete genome sequence of citrus huanglongbing bacterium, 'Candidatus Liberibacter asiaticus' obtained through metagenomics.</title>
        <authorList>
            <person name="Duan Y."/>
            <person name="Zhou L."/>
            <person name="Hall D.G."/>
            <person name="Li W."/>
            <person name="Doddapaneni H."/>
            <person name="Lin H."/>
            <person name="Liu L."/>
            <person name="Vahling C.M."/>
            <person name="Gabriel D.W."/>
            <person name="Williams K.P."/>
            <person name="Dickerman A."/>
            <person name="Sun Y."/>
            <person name="Gottwald T."/>
        </authorList>
    </citation>
    <scope>NUCLEOTIDE SEQUENCE [LARGE SCALE GENOMIC DNA]</scope>
    <source>
        <strain evidence="7">psy62</strain>
    </source>
</reference>
<comment type="similarity">
    <text evidence="4">Belongs to the cyclic nucleotide phosphodiesterase class-III family.</text>
</comment>
<gene>
    <name evidence="6" type="ordered locus">CLIBASIA_02480</name>
</gene>
<dbReference type="SMR" id="C6XFC9"/>
<name>C6XFC9_LIBAP</name>
<evidence type="ECO:0000313" key="7">
    <source>
        <dbReference type="Proteomes" id="UP000002744"/>
    </source>
</evidence>
<evidence type="ECO:0000256" key="3">
    <source>
        <dbReference type="ARBA" id="ARBA00023004"/>
    </source>
</evidence>
<dbReference type="EMBL" id="CP001677">
    <property type="protein sequence ID" value="ACT57082.2"/>
    <property type="molecule type" value="Genomic_DNA"/>
</dbReference>
<dbReference type="CDD" id="cd00838">
    <property type="entry name" value="MPP_superfamily"/>
    <property type="match status" value="1"/>
</dbReference>
<dbReference type="InterPro" id="IPR004843">
    <property type="entry name" value="Calcineurin-like_PHP"/>
</dbReference>
<dbReference type="SUPFAM" id="SSF56300">
    <property type="entry name" value="Metallo-dependent phosphatases"/>
    <property type="match status" value="1"/>
</dbReference>
<keyword evidence="3" id="KW-0408">Iron</keyword>
<reference evidence="6 7" key="2">
    <citation type="journal article" date="2011" name="Appl. Environ. Microbiol.">
        <title>Diversity and plasticity of the intracellular plant pathogen and insect symbiont, 'Candidatus Liberibacter asiaticus', revealed by hyper variable prophage genes with intragenic tandem repeats.</title>
        <authorList>
            <person name="Zhou L."/>
            <person name="Powell C.A."/>
            <person name="Hoffman M.T."/>
            <person name="Li W."/>
            <person name="Fan G."/>
            <person name="Liu B."/>
            <person name="Lin H."/>
            <person name="Duan Y."/>
        </authorList>
    </citation>
    <scope>NUCLEOTIDE SEQUENCE [LARGE SCALE GENOMIC DNA]</scope>
    <source>
        <strain evidence="7">psy62</strain>
    </source>
</reference>
<dbReference type="InterPro" id="IPR050884">
    <property type="entry name" value="CNP_phosphodiesterase-III"/>
</dbReference>
<dbReference type="HOGENOM" id="CLU_052611_0_0_5"/>
<organism evidence="6 7">
    <name type="scientific">Liberibacter asiaticus (strain psy62)</name>
    <dbReference type="NCBI Taxonomy" id="537021"/>
    <lineage>
        <taxon>Bacteria</taxon>
        <taxon>Pseudomonadati</taxon>
        <taxon>Pseudomonadota</taxon>
        <taxon>Alphaproteobacteria</taxon>
        <taxon>Hyphomicrobiales</taxon>
        <taxon>Rhizobiaceae</taxon>
        <taxon>Liberibacter</taxon>
    </lineage>
</organism>
<evidence type="ECO:0000256" key="2">
    <source>
        <dbReference type="ARBA" id="ARBA00022801"/>
    </source>
</evidence>
<dbReference type="PANTHER" id="PTHR42988:SF2">
    <property type="entry name" value="CYCLIC NUCLEOTIDE PHOSPHODIESTERASE CBUA0032-RELATED"/>
    <property type="match status" value="1"/>
</dbReference>
<accession>C6XFC9</accession>
<protein>
    <submittedName>
        <fullName evidence="6">Putative phosphoesterase protein</fullName>
    </submittedName>
</protein>
<evidence type="ECO:0000256" key="4">
    <source>
        <dbReference type="ARBA" id="ARBA00025742"/>
    </source>
</evidence>
<dbReference type="Gene3D" id="3.60.21.10">
    <property type="match status" value="1"/>
</dbReference>
<sequence length="309" mass="35528">MTKRYTTIMFVLAHISDIHLSYSPSFFELSPKRIIGLVNWHFNRKKYFSKEVANLLINDILLHNVDHVSITGDIVNFTCNREIFTSTHWLRSIGNPHDISIVPGNHDAYISGAKEKSLHAWKDYITSDTTCSTGKKLFPYLRIRNNIALIGCSTAIATPPFSANGYFGQEQAHATSKLLRKANKKGFFRIIMMHHPPVLDTSSLYNRMFGIQRFQKMIWHEGADLILHGHTHLNSLHWIKNEKKLIPVVGIASASQKVHSNKPQASYNLFYIEKKNEYWTLEGKRYTLSPDSLSIQKDYSDIFYDTLVL</sequence>
<evidence type="ECO:0000259" key="5">
    <source>
        <dbReference type="Pfam" id="PF00149"/>
    </source>
</evidence>
<dbReference type="InterPro" id="IPR029052">
    <property type="entry name" value="Metallo-depent_PP-like"/>
</dbReference>
<dbReference type="STRING" id="537021.CLIBASIA_02480"/>
<dbReference type="PANTHER" id="PTHR42988">
    <property type="entry name" value="PHOSPHOHYDROLASE"/>
    <property type="match status" value="1"/>
</dbReference>
<dbReference type="KEGG" id="las:CLIBASIA_02480"/>
<feature type="domain" description="Calcineurin-like phosphoesterase" evidence="5">
    <location>
        <begin position="12"/>
        <end position="232"/>
    </location>
</feature>
<dbReference type="GO" id="GO:0016787">
    <property type="term" value="F:hydrolase activity"/>
    <property type="evidence" value="ECO:0007669"/>
    <property type="project" value="UniProtKB-KW"/>
</dbReference>
<dbReference type="GO" id="GO:0046872">
    <property type="term" value="F:metal ion binding"/>
    <property type="evidence" value="ECO:0007669"/>
    <property type="project" value="UniProtKB-KW"/>
</dbReference>
<keyword evidence="2" id="KW-0378">Hydrolase</keyword>
<dbReference type="Proteomes" id="UP000002744">
    <property type="component" value="Chromosome"/>
</dbReference>
<dbReference type="Pfam" id="PF00149">
    <property type="entry name" value="Metallophos"/>
    <property type="match status" value="1"/>
</dbReference>